<organism evidence="2 3">
    <name type="scientific">Flavobacterium keumense</name>
    <dbReference type="NCBI Taxonomy" id="1306518"/>
    <lineage>
        <taxon>Bacteria</taxon>
        <taxon>Pseudomonadati</taxon>
        <taxon>Bacteroidota</taxon>
        <taxon>Flavobacteriia</taxon>
        <taxon>Flavobacteriales</taxon>
        <taxon>Flavobacteriaceae</taxon>
        <taxon>Flavobacterium</taxon>
    </lineage>
</organism>
<dbReference type="RefSeq" id="WP_264534262.1">
    <property type="nucleotide sequence ID" value="NZ_CP092332.1"/>
</dbReference>
<feature type="coiled-coil region" evidence="1">
    <location>
        <begin position="296"/>
        <end position="324"/>
    </location>
</feature>
<dbReference type="Gene3D" id="3.90.1530.10">
    <property type="entry name" value="Conserved hypothetical protein from pyrococcus furiosus pfu- 392566-001, ParB domain"/>
    <property type="match status" value="1"/>
</dbReference>
<evidence type="ECO:0008006" key="4">
    <source>
        <dbReference type="Google" id="ProtNLM"/>
    </source>
</evidence>
<evidence type="ECO:0000313" key="3">
    <source>
        <dbReference type="Proteomes" id="UP001232117"/>
    </source>
</evidence>
<evidence type="ECO:0000313" key="2">
    <source>
        <dbReference type="EMBL" id="WGK95125.1"/>
    </source>
</evidence>
<name>A0ABY8N645_9FLAO</name>
<keyword evidence="1" id="KW-0175">Coiled coil</keyword>
<sequence>MTNYFEWPKRKISITTLRLDYENPRLTQFGSRPNQSEIIDYLIENEKVLDLAKSIIVQSYFLNEQPIVTKENNKFVVLEGNRRVAACKILINPDLIKSDNKRNSLKKLLKDFDLSIITKLEVYISPNRSSADDMIVNRHTGGSVVERWDKTKQDRFIHNRFTDGESIESLSKKFSISKGDIKKALRRYNVFSEISKLDLEEQYKKVLREEVKFSMTNVERVYDSKFGRDFLGVNFDDEGKIKKLLPKEEFSKRLKTIVEKVIQGEINSRTLNTEKEKEEYLKNLIKSDAFDSTIELDEKYADFEQEEEKKIEEEEKKEKESLKTGRTTSSVKLISGSLHFITGIKRIDDIFDEMKDLNIKKHPNSIAVLLRSYIDMVTYQFLKNNNGIKEILVDQGVKLKQENEKTINTIADFFKTEFKIEEEIDIVKLAKALKLNGGISKDFIPSLRFMLAHLTKSDLISEPKLKSTLQSYLNKDSKVDKVIGHNEFNLLVHNEYYINDQEGLKSVWDKLEPILEYMVINIKSKR</sequence>
<dbReference type="EMBL" id="CP092332">
    <property type="protein sequence ID" value="WGK95125.1"/>
    <property type="molecule type" value="Genomic_DNA"/>
</dbReference>
<protein>
    <recommendedName>
        <fullName evidence="4">ParB/Sulfiredoxin domain-containing protein</fullName>
    </recommendedName>
</protein>
<proteinExistence type="predicted"/>
<evidence type="ECO:0000256" key="1">
    <source>
        <dbReference type="SAM" id="Coils"/>
    </source>
</evidence>
<dbReference type="CDD" id="cd16387">
    <property type="entry name" value="ParB_N_Srx"/>
    <property type="match status" value="1"/>
</dbReference>
<reference evidence="2 3" key="2">
    <citation type="submission" date="2023-06" db="EMBL/GenBank/DDBJ databases">
        <title>Complete Genome Sequence of Flavobacterium keumense K3R-10.</title>
        <authorList>
            <person name="Jeong H."/>
            <person name="Jhang S.Y."/>
            <person name="Kim J.N."/>
        </authorList>
    </citation>
    <scope>NUCLEOTIDE SEQUENCE [LARGE SCALE GENOMIC DNA]</scope>
    <source>
        <strain evidence="2 3">K3R-10</strain>
    </source>
</reference>
<keyword evidence="3" id="KW-1185">Reference proteome</keyword>
<reference evidence="2 3" key="1">
    <citation type="submission" date="2022-02" db="EMBL/GenBank/DDBJ databases">
        <authorList>
            <person name="Cha I.-T."/>
            <person name="Lee K.-E."/>
            <person name="Park S.-J."/>
        </authorList>
    </citation>
    <scope>NUCLEOTIDE SEQUENCE [LARGE SCALE GENOMIC DNA]</scope>
    <source>
        <strain evidence="2 3">K3R-10</strain>
    </source>
</reference>
<gene>
    <name evidence="2" type="ORF">MG292_02535</name>
</gene>
<accession>A0ABY8N645</accession>
<dbReference type="Proteomes" id="UP001232117">
    <property type="component" value="Chromosome"/>
</dbReference>